<dbReference type="PANTHER" id="PTHR43014">
    <property type="entry name" value="MERCURIC REDUCTASE"/>
    <property type="match status" value="1"/>
</dbReference>
<evidence type="ECO:0000256" key="7">
    <source>
        <dbReference type="PIRSR" id="PIRSR000350-4"/>
    </source>
</evidence>
<name>A0A2H1L7N4_9MICO</name>
<dbReference type="InterPro" id="IPR023753">
    <property type="entry name" value="FAD/NAD-binding_dom"/>
</dbReference>
<dbReference type="InterPro" id="IPR016156">
    <property type="entry name" value="FAD/NAD-linked_Rdtase_dimer_sf"/>
</dbReference>
<dbReference type="FunFam" id="3.30.390.30:FF:000001">
    <property type="entry name" value="Dihydrolipoyl dehydrogenase"/>
    <property type="match status" value="1"/>
</dbReference>
<feature type="binding site" evidence="6">
    <location>
        <position position="73"/>
    </location>
    <ligand>
        <name>FAD</name>
        <dbReference type="ChEBI" id="CHEBI:57692"/>
    </ligand>
</feature>
<evidence type="ECO:0000256" key="2">
    <source>
        <dbReference type="ARBA" id="ARBA00022630"/>
    </source>
</evidence>
<evidence type="ECO:0000256" key="6">
    <source>
        <dbReference type="PIRSR" id="PIRSR000350-3"/>
    </source>
</evidence>
<comment type="cofactor">
    <cofactor evidence="6">
        <name>FAD</name>
        <dbReference type="ChEBI" id="CHEBI:57692"/>
    </cofactor>
    <text evidence="6">Binds 1 FAD per subunit.</text>
</comment>
<feature type="binding site" evidence="6">
    <location>
        <begin position="193"/>
        <end position="200"/>
    </location>
    <ligand>
        <name>NAD(+)</name>
        <dbReference type="ChEBI" id="CHEBI:57540"/>
    </ligand>
</feature>
<dbReference type="Pfam" id="PF07992">
    <property type="entry name" value="Pyr_redox_2"/>
    <property type="match status" value="1"/>
</dbReference>
<dbReference type="InterPro" id="IPR001100">
    <property type="entry name" value="Pyr_nuc-diS_OxRdtase"/>
</dbReference>
<dbReference type="EMBL" id="FXZM01000013">
    <property type="protein sequence ID" value="SMY12916.1"/>
    <property type="molecule type" value="Genomic_DNA"/>
</dbReference>
<reference evidence="12" key="1">
    <citation type="submission" date="2017-03" db="EMBL/GenBank/DDBJ databases">
        <authorList>
            <person name="Monnet C."/>
        </authorList>
    </citation>
    <scope>NUCLEOTIDE SEQUENCE [LARGE SCALE GENOMIC DNA]</scope>
    <source>
        <strain evidence="12">SJ5-8</strain>
    </source>
</reference>
<evidence type="ECO:0000259" key="9">
    <source>
        <dbReference type="Pfam" id="PF02852"/>
    </source>
</evidence>
<sequence>MTGTAAGTGKDHTDHSDSTDHSEHVDILVIGWGKGGKTLAGTAAKRGLRVAMIEQSRDMIGGTCINVACVPTKILLHDAEARRTDDDPDGSFAAAVERRDSLTAAMREKNHSMLADLDSVLLVTGHAEFTGEREVRVTGGDETLRVSADTVLINTGSYPAVPPIDGARVGGRIHDSETLQHVSPRSRSLVIVGGGYVGLEFASMFAHFGTDVTVLDRGERPLRHEDADVADTAADALRADGVRITPGASVTAVQDGPDLARVTYDVDGESRTIDAEAVLLALGRTPASAGLGLGRAGVATDDDGYVVVDDRLRTSAEGVYALGDVNGGPQFTYVSLDDNRIVADQLFGAGDRSTADRTAVPYAMFLSPPLARVGLTEAEAREQGREVLVGSKQMADIGAAPRAKIEGEPRGIVKCVVDAGTDEVLGAALMHVHSQEVINLVALAIRHGITATQLRDSIYTHPSATEALNEVLGGLR</sequence>
<dbReference type="GO" id="GO:0050660">
    <property type="term" value="F:flavin adenine dinucleotide binding"/>
    <property type="evidence" value="ECO:0007669"/>
    <property type="project" value="TreeGrafter"/>
</dbReference>
<evidence type="ECO:0000313" key="12">
    <source>
        <dbReference type="Proteomes" id="UP000234462"/>
    </source>
</evidence>
<feature type="domain" description="FAD/NAD(P)-binding" evidence="10">
    <location>
        <begin position="26"/>
        <end position="335"/>
    </location>
</feature>
<keyword evidence="6" id="KW-0547">Nucleotide-binding</keyword>
<dbReference type="Proteomes" id="UP000234462">
    <property type="component" value="Unassembled WGS sequence"/>
</dbReference>
<dbReference type="PRINTS" id="PR00368">
    <property type="entry name" value="FADPNR"/>
</dbReference>
<keyword evidence="6" id="KW-0520">NAD</keyword>
<organism evidence="11 12">
    <name type="scientific">Brevibacterium jeotgali</name>
    <dbReference type="NCBI Taxonomy" id="1262550"/>
    <lineage>
        <taxon>Bacteria</taxon>
        <taxon>Bacillati</taxon>
        <taxon>Actinomycetota</taxon>
        <taxon>Actinomycetes</taxon>
        <taxon>Micrococcales</taxon>
        <taxon>Brevibacteriaceae</taxon>
        <taxon>Brevibacterium</taxon>
    </lineage>
</organism>
<dbReference type="RefSeq" id="WP_101589834.1">
    <property type="nucleotide sequence ID" value="NZ_FXZM01000013.1"/>
</dbReference>
<dbReference type="PIRSF" id="PIRSF000350">
    <property type="entry name" value="Mercury_reductase_MerA"/>
    <property type="match status" value="1"/>
</dbReference>
<feature type="disulfide bond" description="Redox-active" evidence="7">
    <location>
        <begin position="64"/>
        <end position="69"/>
    </location>
</feature>
<gene>
    <name evidence="11" type="ORF">BJEO58_02524</name>
</gene>
<evidence type="ECO:0000313" key="11">
    <source>
        <dbReference type="EMBL" id="SMY12916.1"/>
    </source>
</evidence>
<dbReference type="OrthoDB" id="4797035at2"/>
<dbReference type="AlphaFoldDB" id="A0A2H1L7N4"/>
<dbReference type="InterPro" id="IPR004099">
    <property type="entry name" value="Pyr_nucl-diS_OxRdtase_dimer"/>
</dbReference>
<dbReference type="SUPFAM" id="SSF51905">
    <property type="entry name" value="FAD/NAD(P)-binding domain"/>
    <property type="match status" value="1"/>
</dbReference>
<proteinExistence type="inferred from homology"/>
<dbReference type="Gene3D" id="3.50.50.60">
    <property type="entry name" value="FAD/NAD(P)-binding domain"/>
    <property type="match status" value="2"/>
</dbReference>
<evidence type="ECO:0000256" key="4">
    <source>
        <dbReference type="ARBA" id="ARBA00023002"/>
    </source>
</evidence>
<evidence type="ECO:0000256" key="3">
    <source>
        <dbReference type="ARBA" id="ARBA00022827"/>
    </source>
</evidence>
<evidence type="ECO:0000256" key="8">
    <source>
        <dbReference type="SAM" id="MobiDB-lite"/>
    </source>
</evidence>
<dbReference type="Gene3D" id="3.30.390.30">
    <property type="match status" value="1"/>
</dbReference>
<feature type="region of interest" description="Disordered" evidence="8">
    <location>
        <begin position="1"/>
        <end position="20"/>
    </location>
</feature>
<feature type="domain" description="Pyridine nucleotide-disulphide oxidoreductase dimerisation" evidence="9">
    <location>
        <begin position="360"/>
        <end position="470"/>
    </location>
</feature>
<comment type="similarity">
    <text evidence="1">Belongs to the class-I pyridine nucleotide-disulfide oxidoreductase family.</text>
</comment>
<dbReference type="InterPro" id="IPR036188">
    <property type="entry name" value="FAD/NAD-bd_sf"/>
</dbReference>
<feature type="compositionally biased region" description="Basic and acidic residues" evidence="8">
    <location>
        <begin position="9"/>
        <end position="20"/>
    </location>
</feature>
<dbReference type="GO" id="GO:0003955">
    <property type="term" value="F:NAD(P)H dehydrogenase (quinone) activity"/>
    <property type="evidence" value="ECO:0007669"/>
    <property type="project" value="TreeGrafter"/>
</dbReference>
<keyword evidence="11" id="KW-0670">Pyruvate</keyword>
<keyword evidence="3 6" id="KW-0274">FAD</keyword>
<dbReference type="SUPFAM" id="SSF55424">
    <property type="entry name" value="FAD/NAD-linked reductases, dimerisation (C-terminal) domain"/>
    <property type="match status" value="1"/>
</dbReference>
<dbReference type="Pfam" id="PF02852">
    <property type="entry name" value="Pyr_redox_dim"/>
    <property type="match status" value="1"/>
</dbReference>
<dbReference type="PANTHER" id="PTHR43014:SF4">
    <property type="entry name" value="PYRIDINE NUCLEOTIDE-DISULFIDE OXIDOREDUCTASE RCLA-RELATED"/>
    <property type="match status" value="1"/>
</dbReference>
<feature type="active site" description="Proton acceptor" evidence="5">
    <location>
        <position position="461"/>
    </location>
</feature>
<protein>
    <submittedName>
        <fullName evidence="11">Pyruvate/2-oxoglutarate dehydrogenase complex, dihydrolipoamide dehydrogenase (E3) component</fullName>
    </submittedName>
</protein>
<feature type="binding site" evidence="6">
    <location>
        <position position="324"/>
    </location>
    <ligand>
        <name>FAD</name>
        <dbReference type="ChEBI" id="CHEBI:57692"/>
    </ligand>
</feature>
<feature type="binding site" evidence="6">
    <location>
        <position position="283"/>
    </location>
    <ligand>
        <name>NAD(+)</name>
        <dbReference type="ChEBI" id="CHEBI:57540"/>
    </ligand>
</feature>
<keyword evidence="2" id="KW-0285">Flavoprotein</keyword>
<keyword evidence="12" id="KW-1185">Reference proteome</keyword>
<feature type="binding site" evidence="6">
    <location>
        <begin position="155"/>
        <end position="157"/>
    </location>
    <ligand>
        <name>FAD</name>
        <dbReference type="ChEBI" id="CHEBI:57692"/>
    </ligand>
</feature>
<evidence type="ECO:0000256" key="5">
    <source>
        <dbReference type="PIRSR" id="PIRSR000350-2"/>
    </source>
</evidence>
<keyword evidence="4" id="KW-0560">Oxidoreductase</keyword>
<evidence type="ECO:0000259" key="10">
    <source>
        <dbReference type="Pfam" id="PF07992"/>
    </source>
</evidence>
<accession>A0A2H1L7N4</accession>
<dbReference type="PRINTS" id="PR00411">
    <property type="entry name" value="PNDRDTASEI"/>
</dbReference>
<evidence type="ECO:0000256" key="1">
    <source>
        <dbReference type="ARBA" id="ARBA00007532"/>
    </source>
</evidence>